<dbReference type="EMBL" id="JALDYZ010000001">
    <property type="protein sequence ID" value="MDI7920464.1"/>
    <property type="molecule type" value="Genomic_DNA"/>
</dbReference>
<evidence type="ECO:0000313" key="2">
    <source>
        <dbReference type="Proteomes" id="UP001161580"/>
    </source>
</evidence>
<gene>
    <name evidence="1" type="ORF">MRS75_00020</name>
</gene>
<organism evidence="1 2">
    <name type="scientific">Ferirhizobium litorale</name>
    <dbReference type="NCBI Taxonomy" id="2927786"/>
    <lineage>
        <taxon>Bacteria</taxon>
        <taxon>Pseudomonadati</taxon>
        <taxon>Pseudomonadota</taxon>
        <taxon>Alphaproteobacteria</taxon>
        <taxon>Hyphomicrobiales</taxon>
        <taxon>Rhizobiaceae</taxon>
        <taxon>Ferirhizobium</taxon>
    </lineage>
</organism>
<dbReference type="Proteomes" id="UP001161580">
    <property type="component" value="Unassembled WGS sequence"/>
</dbReference>
<keyword evidence="2" id="KW-1185">Reference proteome</keyword>
<evidence type="ECO:0000313" key="1">
    <source>
        <dbReference type="EMBL" id="MDI7920464.1"/>
    </source>
</evidence>
<accession>A0AAE3QC34</accession>
<reference evidence="1" key="1">
    <citation type="submission" date="2022-03" db="EMBL/GenBank/DDBJ databases">
        <title>Fererhizobium litorale gen. nov., sp. nov., isolated from sandy sediments of the Sea of Japan seashore.</title>
        <authorList>
            <person name="Romanenko L."/>
            <person name="Kurilenko V."/>
            <person name="Otstavnykh N."/>
            <person name="Svetashev V."/>
            <person name="Tekutyeva L."/>
            <person name="Isaeva M."/>
            <person name="Mikhailov V."/>
        </authorList>
    </citation>
    <scope>NUCLEOTIDE SEQUENCE</scope>
    <source>
        <strain evidence="1">KMM 9576</strain>
    </source>
</reference>
<dbReference type="RefSeq" id="WP_311784662.1">
    <property type="nucleotide sequence ID" value="NZ_JALDYY010000001.1"/>
</dbReference>
<comment type="caution">
    <text evidence="1">The sequence shown here is derived from an EMBL/GenBank/DDBJ whole genome shotgun (WGS) entry which is preliminary data.</text>
</comment>
<protein>
    <submittedName>
        <fullName evidence="1">Uncharacterized protein</fullName>
    </submittedName>
</protein>
<proteinExistence type="predicted"/>
<name>A0AAE3QC34_9HYPH</name>
<dbReference type="AlphaFoldDB" id="A0AAE3QC34"/>
<sequence length="49" mass="5533">MFSFLFRGELGGIVDVFFPDVPEGAAIGEHFALMQPENTRPPEHNDEDR</sequence>